<dbReference type="SMART" id="SM00382">
    <property type="entry name" value="AAA"/>
    <property type="match status" value="1"/>
</dbReference>
<dbReference type="GO" id="GO:0090374">
    <property type="term" value="P:oligopeptide export from mitochondrion"/>
    <property type="evidence" value="ECO:0007669"/>
    <property type="project" value="TreeGrafter"/>
</dbReference>
<dbReference type="VEuPathDB" id="VectorBase:PHUM169820"/>
<keyword evidence="12" id="KW-1185">Reference proteome</keyword>
<dbReference type="EMBL" id="DS235129">
    <property type="protein sequence ID" value="EEB12283.1"/>
    <property type="molecule type" value="Genomic_DNA"/>
</dbReference>
<dbReference type="eggNOG" id="KOG0055">
    <property type="taxonomic scope" value="Eukaryota"/>
</dbReference>
<reference evidence="11" key="3">
    <citation type="submission" date="2021-02" db="UniProtKB">
        <authorList>
            <consortium name="EnsemblMetazoa"/>
        </authorList>
    </citation>
    <scope>IDENTIFICATION</scope>
    <source>
        <strain evidence="11">USDA</strain>
    </source>
</reference>
<dbReference type="Pfam" id="PF00664">
    <property type="entry name" value="ABC_membrane"/>
    <property type="match status" value="2"/>
</dbReference>
<dbReference type="HOGENOM" id="CLU_000604_17_8_1"/>
<keyword evidence="3" id="KW-0547">Nucleotide-binding</keyword>
<feature type="transmembrane region" description="Helical" evidence="7">
    <location>
        <begin position="591"/>
        <end position="616"/>
    </location>
</feature>
<feature type="transmembrane region" description="Helical" evidence="7">
    <location>
        <begin position="720"/>
        <end position="738"/>
    </location>
</feature>
<dbReference type="GO" id="GO:0005743">
    <property type="term" value="C:mitochondrial inner membrane"/>
    <property type="evidence" value="ECO:0007669"/>
    <property type="project" value="TreeGrafter"/>
</dbReference>
<keyword evidence="4" id="KW-0067">ATP-binding</keyword>
<evidence type="ECO:0000256" key="1">
    <source>
        <dbReference type="ARBA" id="ARBA00004141"/>
    </source>
</evidence>
<dbReference type="InterPro" id="IPR011527">
    <property type="entry name" value="ABC1_TM_dom"/>
</dbReference>
<dbReference type="InterPro" id="IPR039421">
    <property type="entry name" value="Type_1_exporter"/>
</dbReference>
<reference evidence="10" key="1">
    <citation type="submission" date="2007-04" db="EMBL/GenBank/DDBJ databases">
        <title>Annotation of Pediculus humanus corporis strain USDA.</title>
        <authorList>
            <person name="Kirkness E."/>
            <person name="Hannick L."/>
            <person name="Hass B."/>
            <person name="Bruggner R."/>
            <person name="Lawson D."/>
            <person name="Bidwell S."/>
            <person name="Joardar V."/>
            <person name="Caler E."/>
            <person name="Walenz B."/>
            <person name="Inman J."/>
            <person name="Schobel S."/>
            <person name="Galinsky K."/>
            <person name="Amedeo P."/>
            <person name="Strausberg R."/>
        </authorList>
    </citation>
    <scope>NUCLEOTIDE SEQUENCE</scope>
    <source>
        <strain evidence="10">USDA</strain>
    </source>
</reference>
<dbReference type="InterPro" id="IPR036640">
    <property type="entry name" value="ABC1_TM_sf"/>
</dbReference>
<dbReference type="EnsemblMetazoa" id="PHUM169820-RA">
    <property type="protein sequence ID" value="PHUM169820-PA"/>
    <property type="gene ID" value="PHUM169820"/>
</dbReference>
<keyword evidence="10" id="KW-0378">Hydrolase</keyword>
<evidence type="ECO:0000259" key="8">
    <source>
        <dbReference type="PROSITE" id="PS50893"/>
    </source>
</evidence>
<dbReference type="AlphaFoldDB" id="E0VFX7"/>
<feature type="transmembrane region" description="Helical" evidence="7">
    <location>
        <begin position="219"/>
        <end position="243"/>
    </location>
</feature>
<feature type="transmembrane region" description="Helical" evidence="7">
    <location>
        <begin position="826"/>
        <end position="847"/>
    </location>
</feature>
<organism>
    <name type="scientific">Pediculus humanus subsp. corporis</name>
    <name type="common">Body louse</name>
    <dbReference type="NCBI Taxonomy" id="121224"/>
    <lineage>
        <taxon>Eukaryota</taxon>
        <taxon>Metazoa</taxon>
        <taxon>Ecdysozoa</taxon>
        <taxon>Arthropoda</taxon>
        <taxon>Hexapoda</taxon>
        <taxon>Insecta</taxon>
        <taxon>Pterygota</taxon>
        <taxon>Neoptera</taxon>
        <taxon>Paraneoptera</taxon>
        <taxon>Psocodea</taxon>
        <taxon>Troctomorpha</taxon>
        <taxon>Phthiraptera</taxon>
        <taxon>Anoplura</taxon>
        <taxon>Pediculidae</taxon>
        <taxon>Pediculus</taxon>
    </lineage>
</organism>
<keyword evidence="6 7" id="KW-0472">Membrane</keyword>
<dbReference type="Gene3D" id="1.20.1560.10">
    <property type="entry name" value="ABC transporter type 1, transmembrane domain"/>
    <property type="match status" value="1"/>
</dbReference>
<keyword evidence="2 7" id="KW-0812">Transmembrane</keyword>
<evidence type="ECO:0000313" key="11">
    <source>
        <dbReference type="EnsemblMetazoa" id="PHUM169820-PA"/>
    </source>
</evidence>
<dbReference type="PROSITE" id="PS50893">
    <property type="entry name" value="ABC_TRANSPORTER_2"/>
    <property type="match status" value="2"/>
</dbReference>
<dbReference type="InterPro" id="IPR003593">
    <property type="entry name" value="AAA+_ATPase"/>
</dbReference>
<evidence type="ECO:0000256" key="2">
    <source>
        <dbReference type="ARBA" id="ARBA00022692"/>
    </source>
</evidence>
<comment type="subcellular location">
    <subcellularLocation>
        <location evidence="1">Membrane</location>
        <topology evidence="1">Multi-pass membrane protein</topology>
    </subcellularLocation>
</comment>
<accession>E0VFX7</accession>
<feature type="transmembrane region" description="Helical" evidence="7">
    <location>
        <begin position="859"/>
        <end position="879"/>
    </location>
</feature>
<dbReference type="SUPFAM" id="SSF52540">
    <property type="entry name" value="P-loop containing nucleoside triphosphate hydrolases"/>
    <property type="match status" value="2"/>
</dbReference>
<dbReference type="Gene3D" id="3.40.50.300">
    <property type="entry name" value="P-loop containing nucleotide triphosphate hydrolases"/>
    <property type="match status" value="2"/>
</dbReference>
<dbReference type="EC" id="3.6.3.43" evidence="10"/>
<dbReference type="GO" id="GO:0005524">
    <property type="term" value="F:ATP binding"/>
    <property type="evidence" value="ECO:0007669"/>
    <property type="project" value="UniProtKB-KW"/>
</dbReference>
<evidence type="ECO:0000256" key="4">
    <source>
        <dbReference type="ARBA" id="ARBA00022840"/>
    </source>
</evidence>
<dbReference type="PANTHER" id="PTHR43394:SF18">
    <property type="entry name" value="ABC TRANSPORTER B FAMILY MEMBER 11-LIKE"/>
    <property type="match status" value="1"/>
</dbReference>
<feature type="domain" description="ABC transporter" evidence="8">
    <location>
        <begin position="279"/>
        <end position="510"/>
    </location>
</feature>
<feature type="transmembrane region" description="Helical" evidence="7">
    <location>
        <begin position="76"/>
        <end position="95"/>
    </location>
</feature>
<dbReference type="KEGG" id="phu:Phum_PHUM169820"/>
<evidence type="ECO:0000313" key="12">
    <source>
        <dbReference type="Proteomes" id="UP000009046"/>
    </source>
</evidence>
<name>E0VFX7_PEDHC</name>
<feature type="transmembrane region" description="Helical" evidence="7">
    <location>
        <begin position="101"/>
        <end position="125"/>
    </location>
</feature>
<evidence type="ECO:0000256" key="3">
    <source>
        <dbReference type="ARBA" id="ARBA00022741"/>
    </source>
</evidence>
<feature type="domain" description="ABC transmembrane type-1" evidence="9">
    <location>
        <begin position="1"/>
        <end position="246"/>
    </location>
</feature>
<dbReference type="PANTHER" id="PTHR43394">
    <property type="entry name" value="ATP-DEPENDENT PERMEASE MDL1, MITOCHONDRIAL"/>
    <property type="match status" value="1"/>
</dbReference>
<dbReference type="InterPro" id="IPR027417">
    <property type="entry name" value="P-loop_NTPase"/>
</dbReference>
<evidence type="ECO:0000256" key="7">
    <source>
        <dbReference type="SAM" id="Phobius"/>
    </source>
</evidence>
<dbReference type="EC" id="3.6.3.44" evidence="10"/>
<sequence>MYAIETCLLGFLIFILTFSYSFILNYIAEKQMKNLKFRYLSAVLKQPVNNKQCYVDVFLKSHHHLQNFSNSVGDNFGTMILSFSVFTTSLVIAFLNHHILTSMLIVLFVVLSVLLFFSVVIFKYLTDSEKNHYRIAENLARDVFLNIHLVKAYEGETIEIRRFDKLLVTSQTAGINTWMFFGFVTGLLYILLYTSYALTFWQGLSMALESKSRNETPDILIVVNFCMQICFVNFLKIPIFFIITQQATKSYNEVIMHTVKEADIEHSLRKVDNNVFGEILYSSIYFTYPGSEKTTLNNISIKIPPYSLTCLVGKPKCGKSTFLKLLIKLHQIKEGAIRLGKTNINDINSTWLRNRIGYVPQKTALFGETIREALRGEKGPDVDNELMYVCRMVNVHSYITSLQQGYDSVINHDMPDEIKEKLAIARILLNDPDLLMLDNCMNNINIFTQMAIITDFLSQNRKTVIVVTNKLDIIKSSDFIIHLKDGDLEGGTYNKLLSESSKFRSFIERSESDKIIIDFEPGVPDVKNYFYSNKIKQGPDFSRDEMIQNEVAITRISKNNTYSSTYDNEKEEKIKRKVNCWKVLTLNRKEFPYLTTAAIAATIMGFSLPAYATLFGESLGAIVLSSKEEIEENINFFPQMFLVAGLISGIAKMVEGYMIAVACSKLTKRLRKQTFEALIHQDMSFFDKEENYLGALLTLLRHDARIIPLASNFNAAGPEMVLSIKVGGIIVISTLVSLYHSWKLGLVVLGFSPFLFYGLYYLSRFQTSDVFVSKYKKANKFVKTLLKHAETLQILNMVDYYMAHYKKLFNYTTPSCFDSRKIQSLLFGYSQSIPYFAYSVCMLYGGILLQDDEISFTDFFKVLESLILGTLLLSQVLMIMPNRRPCLRSCAKLLDLIPSSSARARSLTKSRFELGNYVTIGYVKMKHISFVHASNNLIPRLYDINIQINERQTIIALTGFLNSGSTLPIKLLNQFYKPTSGSIMIDEFDISREFSLKTLRRNVGLVDGNDKFFRRTVARNISYSVNNARDIIETYVGMDDIVAVAKEADIHNFIITLPEGYYTIMTEEVCKKMTPGQILRLSLARALLRDPRLLLIENIGIEIDEDAQMLMETAILKACFSRTVLLSSSYLSSVSNVADFIYFFENGYIKEFGKHQKLMEKQG</sequence>
<evidence type="ECO:0000313" key="10">
    <source>
        <dbReference type="EMBL" id="EEB12283.1"/>
    </source>
</evidence>
<dbReference type="RefSeq" id="XP_002425021.1">
    <property type="nucleotide sequence ID" value="XM_002424976.1"/>
</dbReference>
<reference evidence="10" key="2">
    <citation type="submission" date="2007-04" db="EMBL/GenBank/DDBJ databases">
        <title>The genome of the human body louse.</title>
        <authorList>
            <consortium name="The Human Body Louse Genome Consortium"/>
            <person name="Kirkness E."/>
            <person name="Walenz B."/>
            <person name="Hass B."/>
            <person name="Bruggner R."/>
            <person name="Strausberg R."/>
        </authorList>
    </citation>
    <scope>NUCLEOTIDE SEQUENCE</scope>
    <source>
        <strain evidence="10">USDA</strain>
    </source>
</reference>
<feature type="transmembrane region" description="Helical" evidence="7">
    <location>
        <begin position="744"/>
        <end position="762"/>
    </location>
</feature>
<evidence type="ECO:0000256" key="6">
    <source>
        <dbReference type="ARBA" id="ARBA00023136"/>
    </source>
</evidence>
<proteinExistence type="predicted"/>
<dbReference type="InterPro" id="IPR003439">
    <property type="entry name" value="ABC_transporter-like_ATP-bd"/>
</dbReference>
<feature type="transmembrane region" description="Helical" evidence="7">
    <location>
        <begin position="178"/>
        <end position="199"/>
    </location>
</feature>
<protein>
    <submittedName>
        <fullName evidence="10 11">Multidrug resistance protein, putative</fullName>
        <ecNumber evidence="10">3.6.3.43</ecNumber>
        <ecNumber evidence="10">3.6.3.44</ecNumber>
    </submittedName>
</protein>
<dbReference type="CTD" id="8236676"/>
<dbReference type="PROSITE" id="PS50929">
    <property type="entry name" value="ABC_TM1F"/>
    <property type="match status" value="2"/>
</dbReference>
<dbReference type="GeneID" id="8236676"/>
<feature type="transmembrane region" description="Helical" evidence="7">
    <location>
        <begin position="636"/>
        <end position="663"/>
    </location>
</feature>
<feature type="domain" description="ABC transmembrane type-1" evidence="9">
    <location>
        <begin position="597"/>
        <end position="882"/>
    </location>
</feature>
<dbReference type="STRING" id="121224.E0VFX7"/>
<dbReference type="Proteomes" id="UP000009046">
    <property type="component" value="Unassembled WGS sequence"/>
</dbReference>
<dbReference type="InParanoid" id="E0VFX7"/>
<dbReference type="GO" id="GO:0015421">
    <property type="term" value="F:ABC-type oligopeptide transporter activity"/>
    <property type="evidence" value="ECO:0007669"/>
    <property type="project" value="TreeGrafter"/>
</dbReference>
<gene>
    <name evidence="11" type="primary">8236676</name>
    <name evidence="10" type="ORF">Phum_PHUM169820</name>
</gene>
<dbReference type="Pfam" id="PF00005">
    <property type="entry name" value="ABC_tran"/>
    <property type="match status" value="2"/>
</dbReference>
<dbReference type="GO" id="GO:0016887">
    <property type="term" value="F:ATP hydrolysis activity"/>
    <property type="evidence" value="ECO:0007669"/>
    <property type="project" value="InterPro"/>
</dbReference>
<evidence type="ECO:0000256" key="5">
    <source>
        <dbReference type="ARBA" id="ARBA00022989"/>
    </source>
</evidence>
<dbReference type="CDD" id="cd18578">
    <property type="entry name" value="ABC_6TM_Pgp_ABCB1_D2_like"/>
    <property type="match status" value="1"/>
</dbReference>
<feature type="domain" description="ABC transporter" evidence="8">
    <location>
        <begin position="923"/>
        <end position="1163"/>
    </location>
</feature>
<dbReference type="SUPFAM" id="SSF90123">
    <property type="entry name" value="ABC transporter transmembrane region"/>
    <property type="match status" value="2"/>
</dbReference>
<feature type="transmembrane region" description="Helical" evidence="7">
    <location>
        <begin position="6"/>
        <end position="28"/>
    </location>
</feature>
<dbReference type="EMBL" id="AAZO01001976">
    <property type="status" value="NOT_ANNOTATED_CDS"/>
    <property type="molecule type" value="Genomic_DNA"/>
</dbReference>
<evidence type="ECO:0000259" key="9">
    <source>
        <dbReference type="PROSITE" id="PS50929"/>
    </source>
</evidence>
<dbReference type="OrthoDB" id="6500128at2759"/>
<keyword evidence="5 7" id="KW-1133">Transmembrane helix</keyword>